<dbReference type="SUPFAM" id="SSF50022">
    <property type="entry name" value="ISP domain"/>
    <property type="match status" value="1"/>
</dbReference>
<dbReference type="PANTHER" id="PTHR21496">
    <property type="entry name" value="FERREDOXIN-RELATED"/>
    <property type="match status" value="1"/>
</dbReference>
<dbReference type="AlphaFoldDB" id="W0AJ17"/>
<dbReference type="STRING" id="1123269.NX02_24625"/>
<sequence>MMPEWLDVGAETDIPLRGARTVKVAGGEEIALFRTGAGTVYALVNACPHKAGPLSQGIVHGDSVTCPLHNWVISLATGEAQGADKGCTPTIPLRVASGRVLICRQSTLGLAA</sequence>
<dbReference type="CDD" id="cd03530">
    <property type="entry name" value="Rieske_NirD_small_Bacillus"/>
    <property type="match status" value="1"/>
</dbReference>
<keyword evidence="2" id="KW-0479">Metal-binding</keyword>
<evidence type="ECO:0000256" key="2">
    <source>
        <dbReference type="ARBA" id="ARBA00022723"/>
    </source>
</evidence>
<keyword evidence="1" id="KW-0001">2Fe-2S</keyword>
<evidence type="ECO:0000256" key="4">
    <source>
        <dbReference type="ARBA" id="ARBA00023004"/>
    </source>
</evidence>
<evidence type="ECO:0000256" key="6">
    <source>
        <dbReference type="ARBA" id="ARBA00023063"/>
    </source>
</evidence>
<proteinExistence type="predicted"/>
<dbReference type="GO" id="GO:0042128">
    <property type="term" value="P:nitrate assimilation"/>
    <property type="evidence" value="ECO:0007669"/>
    <property type="project" value="UniProtKB-KW"/>
</dbReference>
<dbReference type="HOGENOM" id="CLU_055690_5_1_5"/>
<gene>
    <name evidence="8" type="ORF">NX02_24625</name>
</gene>
<dbReference type="InterPro" id="IPR036922">
    <property type="entry name" value="Rieske_2Fe-2S_sf"/>
</dbReference>
<dbReference type="InterPro" id="IPR012748">
    <property type="entry name" value="Rieske-like_NirD"/>
</dbReference>
<keyword evidence="3" id="KW-0560">Oxidoreductase</keyword>
<dbReference type="InterPro" id="IPR017941">
    <property type="entry name" value="Rieske_2Fe-2S"/>
</dbReference>
<name>W0AJ17_9SPHN</name>
<dbReference type="Gene3D" id="2.102.10.10">
    <property type="entry name" value="Rieske [2Fe-2S] iron-sulphur domain"/>
    <property type="match status" value="1"/>
</dbReference>
<evidence type="ECO:0000256" key="5">
    <source>
        <dbReference type="ARBA" id="ARBA00023014"/>
    </source>
</evidence>
<organism evidence="8 9">
    <name type="scientific">Sphingomonas sanxanigenens DSM 19645 = NX02</name>
    <dbReference type="NCBI Taxonomy" id="1123269"/>
    <lineage>
        <taxon>Bacteria</taxon>
        <taxon>Pseudomonadati</taxon>
        <taxon>Pseudomonadota</taxon>
        <taxon>Alphaproteobacteria</taxon>
        <taxon>Sphingomonadales</taxon>
        <taxon>Sphingomonadaceae</taxon>
        <taxon>Sphingomonas</taxon>
    </lineage>
</organism>
<evidence type="ECO:0000259" key="7">
    <source>
        <dbReference type="PROSITE" id="PS51296"/>
    </source>
</evidence>
<dbReference type="PROSITE" id="PS51296">
    <property type="entry name" value="RIESKE"/>
    <property type="match status" value="1"/>
</dbReference>
<keyword evidence="9" id="KW-1185">Reference proteome</keyword>
<evidence type="ECO:0000313" key="9">
    <source>
        <dbReference type="Proteomes" id="UP000018851"/>
    </source>
</evidence>
<evidence type="ECO:0000256" key="1">
    <source>
        <dbReference type="ARBA" id="ARBA00022714"/>
    </source>
</evidence>
<protein>
    <recommendedName>
        <fullName evidence="7">Rieske domain-containing protein</fullName>
    </recommendedName>
</protein>
<dbReference type="PANTHER" id="PTHR21496:SF23">
    <property type="entry name" value="3-PHENYLPROPIONATE_CINNAMIC ACID DIOXYGENASE FERREDOXIN SUBUNIT"/>
    <property type="match status" value="1"/>
</dbReference>
<dbReference type="EMBL" id="CP006644">
    <property type="protein sequence ID" value="AHE56532.1"/>
    <property type="molecule type" value="Genomic_DNA"/>
</dbReference>
<dbReference type="GO" id="GO:0051537">
    <property type="term" value="F:2 iron, 2 sulfur cluster binding"/>
    <property type="evidence" value="ECO:0007669"/>
    <property type="project" value="UniProtKB-KW"/>
</dbReference>
<accession>W0AJ17</accession>
<feature type="domain" description="Rieske" evidence="7">
    <location>
        <begin position="6"/>
        <end position="102"/>
    </location>
</feature>
<dbReference type="KEGG" id="ssan:NX02_24625"/>
<dbReference type="GO" id="GO:0046872">
    <property type="term" value="F:metal ion binding"/>
    <property type="evidence" value="ECO:0007669"/>
    <property type="project" value="UniProtKB-KW"/>
</dbReference>
<dbReference type="GO" id="GO:0008942">
    <property type="term" value="F:nitrite reductase [NAD(P)H] activity"/>
    <property type="evidence" value="ECO:0007669"/>
    <property type="project" value="InterPro"/>
</dbReference>
<dbReference type="eggNOG" id="COG2146">
    <property type="taxonomic scope" value="Bacteria"/>
</dbReference>
<dbReference type="RefSeq" id="WP_025294640.1">
    <property type="nucleotide sequence ID" value="NZ_CP006644.1"/>
</dbReference>
<dbReference type="NCBIfam" id="TIGR02378">
    <property type="entry name" value="nirD_assim_sml"/>
    <property type="match status" value="1"/>
</dbReference>
<keyword evidence="5" id="KW-0411">Iron-sulfur</keyword>
<reference evidence="8 9" key="1">
    <citation type="submission" date="2013-07" db="EMBL/GenBank/DDBJ databases">
        <title>Completed genome of Sphingomonas sanxanigenens NX02.</title>
        <authorList>
            <person name="Ma T."/>
            <person name="Huang H."/>
            <person name="Wu M."/>
            <person name="Li X."/>
            <person name="Li G."/>
        </authorList>
    </citation>
    <scope>NUCLEOTIDE SEQUENCE [LARGE SCALE GENOMIC DNA]</scope>
    <source>
        <strain evidence="8 9">NX02</strain>
    </source>
</reference>
<keyword evidence="6" id="KW-0534">Nitrate assimilation</keyword>
<evidence type="ECO:0000313" key="8">
    <source>
        <dbReference type="EMBL" id="AHE56532.1"/>
    </source>
</evidence>
<evidence type="ECO:0000256" key="3">
    <source>
        <dbReference type="ARBA" id="ARBA00023002"/>
    </source>
</evidence>
<dbReference type="PATRIC" id="fig|1123269.5.peg.4825"/>
<dbReference type="Proteomes" id="UP000018851">
    <property type="component" value="Chromosome"/>
</dbReference>
<dbReference type="Pfam" id="PF00355">
    <property type="entry name" value="Rieske"/>
    <property type="match status" value="1"/>
</dbReference>
<keyword evidence="4" id="KW-0408">Iron</keyword>